<name>A0AAN9AEJ5_HALRR</name>
<comment type="caution">
    <text evidence="1">The sequence shown here is derived from an EMBL/GenBank/DDBJ whole genome shotgun (WGS) entry which is preliminary data.</text>
</comment>
<dbReference type="Proteomes" id="UP001381693">
    <property type="component" value="Unassembled WGS sequence"/>
</dbReference>
<protein>
    <submittedName>
        <fullName evidence="1">Uncharacterized protein</fullName>
    </submittedName>
</protein>
<gene>
    <name evidence="1" type="ORF">SK128_018204</name>
</gene>
<sequence length="226" mass="24063">MWIMPTQQKLWKCGCRTPSLEDKFKNSCGNIRGNATKCVNESPVYNIEFFQPGTRQLKQKLQILLELVTSTYFTPPIHDLCIISKNIQKCIIHPAASNYLYHPSGYISTTAGLLPITHSHLNPHAAALNAASHQAYFDYTNATAAAAAAYPGTYQTAATAATGMEPYAAAAVSAASAMSPYAAVPGYTWPLPQAATAAAAAAAAGTIPLSTYPAAAQPQLQEARMQ</sequence>
<proteinExistence type="predicted"/>
<reference evidence="1 2" key="1">
    <citation type="submission" date="2023-11" db="EMBL/GenBank/DDBJ databases">
        <title>Halocaridina rubra genome assembly.</title>
        <authorList>
            <person name="Smith C."/>
        </authorList>
    </citation>
    <scope>NUCLEOTIDE SEQUENCE [LARGE SCALE GENOMIC DNA]</scope>
    <source>
        <strain evidence="1">EP-1</strain>
        <tissue evidence="1">Whole</tissue>
    </source>
</reference>
<keyword evidence="2" id="KW-1185">Reference proteome</keyword>
<evidence type="ECO:0000313" key="2">
    <source>
        <dbReference type="Proteomes" id="UP001381693"/>
    </source>
</evidence>
<organism evidence="1 2">
    <name type="scientific">Halocaridina rubra</name>
    <name type="common">Hawaiian red shrimp</name>
    <dbReference type="NCBI Taxonomy" id="373956"/>
    <lineage>
        <taxon>Eukaryota</taxon>
        <taxon>Metazoa</taxon>
        <taxon>Ecdysozoa</taxon>
        <taxon>Arthropoda</taxon>
        <taxon>Crustacea</taxon>
        <taxon>Multicrustacea</taxon>
        <taxon>Malacostraca</taxon>
        <taxon>Eumalacostraca</taxon>
        <taxon>Eucarida</taxon>
        <taxon>Decapoda</taxon>
        <taxon>Pleocyemata</taxon>
        <taxon>Caridea</taxon>
        <taxon>Atyoidea</taxon>
        <taxon>Atyidae</taxon>
        <taxon>Halocaridina</taxon>
    </lineage>
</organism>
<dbReference type="EMBL" id="JAXCGZ010000652">
    <property type="protein sequence ID" value="KAK7085704.1"/>
    <property type="molecule type" value="Genomic_DNA"/>
</dbReference>
<accession>A0AAN9AEJ5</accession>
<dbReference type="AlphaFoldDB" id="A0AAN9AEJ5"/>
<evidence type="ECO:0000313" key="1">
    <source>
        <dbReference type="EMBL" id="KAK7085704.1"/>
    </source>
</evidence>